<evidence type="ECO:0000313" key="2">
    <source>
        <dbReference type="Proteomes" id="UP000199413"/>
    </source>
</evidence>
<proteinExistence type="predicted"/>
<protein>
    <submittedName>
        <fullName evidence="1">Gamma-glutamyltranspeptidase / glutathione hydrolase</fullName>
    </submittedName>
</protein>
<dbReference type="SUPFAM" id="SSF56235">
    <property type="entry name" value="N-terminal nucleophile aminohydrolases (Ntn hydrolases)"/>
    <property type="match status" value="1"/>
</dbReference>
<dbReference type="EMBL" id="FMHV01000002">
    <property type="protein sequence ID" value="SCL32677.1"/>
    <property type="molecule type" value="Genomic_DNA"/>
</dbReference>
<dbReference type="InterPro" id="IPR052896">
    <property type="entry name" value="GGT-like_enzyme"/>
</dbReference>
<dbReference type="Gene3D" id="3.60.20.40">
    <property type="match status" value="1"/>
</dbReference>
<dbReference type="PANTHER" id="PTHR43881">
    <property type="entry name" value="GAMMA-GLUTAMYLTRANSPEPTIDASE (AFU_ORTHOLOGUE AFUA_4G13580)"/>
    <property type="match status" value="1"/>
</dbReference>
<dbReference type="Proteomes" id="UP000199413">
    <property type="component" value="Unassembled WGS sequence"/>
</dbReference>
<keyword evidence="1" id="KW-0378">Hydrolase</keyword>
<dbReference type="InterPro" id="IPR029055">
    <property type="entry name" value="Ntn_hydrolases_N"/>
</dbReference>
<reference evidence="2" key="1">
    <citation type="submission" date="2016-06" db="EMBL/GenBank/DDBJ databases">
        <authorList>
            <person name="Varghese N."/>
            <person name="Submissions Spin"/>
        </authorList>
    </citation>
    <scope>NUCLEOTIDE SEQUENCE [LARGE SCALE GENOMIC DNA]</scope>
    <source>
        <strain evidence="2">DSM 45431</strain>
    </source>
</reference>
<dbReference type="InterPro" id="IPR043137">
    <property type="entry name" value="GGT_ssub_C"/>
</dbReference>
<dbReference type="PANTHER" id="PTHR43881:SF1">
    <property type="entry name" value="GAMMA-GLUTAMYLTRANSPEPTIDASE (AFU_ORTHOLOGUE AFUA_4G13580)"/>
    <property type="match status" value="1"/>
</dbReference>
<dbReference type="PRINTS" id="PR01210">
    <property type="entry name" value="GGTRANSPTASE"/>
</dbReference>
<organism evidence="1 2">
    <name type="scientific">Micromonospora rhizosphaerae</name>
    <dbReference type="NCBI Taxonomy" id="568872"/>
    <lineage>
        <taxon>Bacteria</taxon>
        <taxon>Bacillati</taxon>
        <taxon>Actinomycetota</taxon>
        <taxon>Actinomycetes</taxon>
        <taxon>Micromonosporales</taxon>
        <taxon>Micromonosporaceae</taxon>
        <taxon>Micromonospora</taxon>
    </lineage>
</organism>
<dbReference type="GO" id="GO:0016787">
    <property type="term" value="F:hydrolase activity"/>
    <property type="evidence" value="ECO:0007669"/>
    <property type="project" value="UniProtKB-KW"/>
</dbReference>
<name>A0A1C6ST80_9ACTN</name>
<dbReference type="Pfam" id="PF01019">
    <property type="entry name" value="G_glu_transpept"/>
    <property type="match status" value="1"/>
</dbReference>
<evidence type="ECO:0000313" key="1">
    <source>
        <dbReference type="EMBL" id="SCL32677.1"/>
    </source>
</evidence>
<gene>
    <name evidence="1" type="ORF">GA0070624_4538</name>
</gene>
<sequence>MTGVSADWPAPTRNPVLAGEHMAVSSHPAVSAVGHRVLAAGGTAIDATVAMAAMSWLALPGQCGVGGDAFAVVREPDGSVWTINGSGYGPDGGDLAFYRAQGRSAIPLTGALAVAAPGAVAAIAALHARGATRGLPELWAPAIAAAERGLPCTRKTRADILEHEAQLGADDGARRTFLRDGRAPQVGERLPQPELADSLRLLAADPRALYTGELAERAVAALAVAGAPFSGDEWAASGIPLQGEAIVGRYGDLVVHTTPLPTPGWMVLQQAAVCDGMLSGLPSLSADAVGWLAGAAREAFRDRWDRCGTDTDAWRALLRPEAVADVRAKLAAGGHPLATAGLTPDGDTTTTVAVDGDGRAVSFIHSLAFTFGARITIPGTGIMLNNRLGRGAYLVEGHPNQVRPRRRPLHTCLAWLVTDTGGALRHVGNTPGGDGQVQWNMQVLSHLIDHGLDPQAAVSAPRFTVFPGSDADVVGAPDELICESRLGERAVAELRAAGHPVRVVGPWDAGGSALVVSVDGRLGCLAGGADPRQDGVALGG</sequence>
<accession>A0A1C6ST80</accession>
<dbReference type="AlphaFoldDB" id="A0A1C6ST80"/>
<keyword evidence="2" id="KW-1185">Reference proteome</keyword>
<dbReference type="STRING" id="568872.GA0070624_4538"/>